<evidence type="ECO:0000313" key="3">
    <source>
        <dbReference type="Proteomes" id="UP001383192"/>
    </source>
</evidence>
<proteinExistence type="predicted"/>
<sequence length="347" mass="38942">MTHPSTGTAPVARGEPLTSAERFYFEGLEEGLRRREAEVITLRTRLDQAGFEIAQLKLQNQSTKENQAPRDPEAALSDDTSSNDSSSFIRVPPPSHSGLMSFPPRAVSPAFRPSPSNNRYGIPNYLSVFRSCEAETALKELMEKARSMDARALTRIKSMCREAHATPRDSKSWAQSFILSEWRNPPELAPPNIRDPTQPVLPNPRMGDSFESWFEYYSIHSSCLPRGVRKDAQGKPWKPDLRASRLAAQLRPLQTSPTVTRTEFNYYLIELLGTSGDYHRMVSRRGLRIATKLSPRPYDGPSPVTIEDVVLHMANCGITVETTRDDLEPWSHQYKAGGTRVLGPKFA</sequence>
<dbReference type="EMBL" id="JAYKXP010000085">
    <property type="protein sequence ID" value="KAK7029022.1"/>
    <property type="molecule type" value="Genomic_DNA"/>
</dbReference>
<feature type="region of interest" description="Disordered" evidence="1">
    <location>
        <begin position="57"/>
        <end position="101"/>
    </location>
</feature>
<name>A0AAW0BQK6_9AGAR</name>
<gene>
    <name evidence="2" type="ORF">VNI00_014732</name>
</gene>
<comment type="caution">
    <text evidence="2">The sequence shown here is derived from an EMBL/GenBank/DDBJ whole genome shotgun (WGS) entry which is preliminary data.</text>
</comment>
<keyword evidence="3" id="KW-1185">Reference proteome</keyword>
<dbReference type="AlphaFoldDB" id="A0AAW0BQK6"/>
<evidence type="ECO:0000313" key="2">
    <source>
        <dbReference type="EMBL" id="KAK7029022.1"/>
    </source>
</evidence>
<feature type="compositionally biased region" description="Polar residues" evidence="1">
    <location>
        <begin position="57"/>
        <end position="66"/>
    </location>
</feature>
<accession>A0AAW0BQK6</accession>
<dbReference type="Proteomes" id="UP001383192">
    <property type="component" value="Unassembled WGS sequence"/>
</dbReference>
<feature type="compositionally biased region" description="Low complexity" evidence="1">
    <location>
        <begin position="77"/>
        <end position="87"/>
    </location>
</feature>
<evidence type="ECO:0000256" key="1">
    <source>
        <dbReference type="SAM" id="MobiDB-lite"/>
    </source>
</evidence>
<protein>
    <submittedName>
        <fullName evidence="2">Uncharacterized protein</fullName>
    </submittedName>
</protein>
<organism evidence="2 3">
    <name type="scientific">Paramarasmius palmivorus</name>
    <dbReference type="NCBI Taxonomy" id="297713"/>
    <lineage>
        <taxon>Eukaryota</taxon>
        <taxon>Fungi</taxon>
        <taxon>Dikarya</taxon>
        <taxon>Basidiomycota</taxon>
        <taxon>Agaricomycotina</taxon>
        <taxon>Agaricomycetes</taxon>
        <taxon>Agaricomycetidae</taxon>
        <taxon>Agaricales</taxon>
        <taxon>Marasmiineae</taxon>
        <taxon>Marasmiaceae</taxon>
        <taxon>Paramarasmius</taxon>
    </lineage>
</organism>
<reference evidence="2 3" key="1">
    <citation type="submission" date="2024-01" db="EMBL/GenBank/DDBJ databases">
        <title>A draft genome for a cacao thread blight-causing isolate of Paramarasmius palmivorus.</title>
        <authorList>
            <person name="Baruah I.K."/>
            <person name="Bukari Y."/>
            <person name="Amoako-Attah I."/>
            <person name="Meinhardt L.W."/>
            <person name="Bailey B.A."/>
            <person name="Cohen S.P."/>
        </authorList>
    </citation>
    <scope>NUCLEOTIDE SEQUENCE [LARGE SCALE GENOMIC DNA]</scope>
    <source>
        <strain evidence="2 3">GH-12</strain>
    </source>
</reference>